<organism evidence="5 6">
    <name type="scientific">Candidatus Phytoplasma meliae</name>
    <dbReference type="NCBI Taxonomy" id="1848402"/>
    <lineage>
        <taxon>Bacteria</taxon>
        <taxon>Bacillati</taxon>
        <taxon>Mycoplasmatota</taxon>
        <taxon>Mollicutes</taxon>
        <taxon>Acholeplasmatales</taxon>
        <taxon>Acholeplasmataceae</taxon>
        <taxon>Candidatus Phytoplasma</taxon>
        <taxon>16SrXIII (Mexican periwinkle virescence group)</taxon>
    </lineage>
</organism>
<dbReference type="CDD" id="cd07036">
    <property type="entry name" value="TPP_PYR_E1-PDHc-beta_like"/>
    <property type="match status" value="1"/>
</dbReference>
<dbReference type="RefSeq" id="WP_203552364.1">
    <property type="nucleotide sequence ID" value="NZ_JACAOD020000012.1"/>
</dbReference>
<proteinExistence type="predicted"/>
<evidence type="ECO:0000313" key="6">
    <source>
        <dbReference type="Proteomes" id="UP001195571"/>
    </source>
</evidence>
<evidence type="ECO:0000256" key="2">
    <source>
        <dbReference type="ARBA" id="ARBA00023002"/>
    </source>
</evidence>
<dbReference type="EMBL" id="JACAOD020000012">
    <property type="protein sequence ID" value="MBP5836099.1"/>
    <property type="molecule type" value="Genomic_DNA"/>
</dbReference>
<evidence type="ECO:0000256" key="3">
    <source>
        <dbReference type="ARBA" id="ARBA00023052"/>
    </source>
</evidence>
<dbReference type="Proteomes" id="UP001195571">
    <property type="component" value="Unassembled WGS sequence"/>
</dbReference>
<evidence type="ECO:0000259" key="4">
    <source>
        <dbReference type="SMART" id="SM00861"/>
    </source>
</evidence>
<comment type="caution">
    <text evidence="5">The sequence shown here is derived from an EMBL/GenBank/DDBJ whole genome shotgun (WGS) entry which is preliminary data.</text>
</comment>
<dbReference type="InterPro" id="IPR029061">
    <property type="entry name" value="THDP-binding"/>
</dbReference>
<name>A0ABS5CYQ3_9MOLU</name>
<keyword evidence="3" id="KW-0786">Thiamine pyrophosphate</keyword>
<dbReference type="Gene3D" id="3.40.50.920">
    <property type="match status" value="1"/>
</dbReference>
<protein>
    <submittedName>
        <fullName evidence="5">Alpha-ketoacid dehydrogenase subunit beta</fullName>
    </submittedName>
</protein>
<dbReference type="PANTHER" id="PTHR43257:SF2">
    <property type="entry name" value="PYRUVATE DEHYDROGENASE E1 COMPONENT SUBUNIT BETA"/>
    <property type="match status" value="1"/>
</dbReference>
<dbReference type="Pfam" id="PF02779">
    <property type="entry name" value="Transket_pyr"/>
    <property type="match status" value="1"/>
</dbReference>
<accession>A0ABS5CYQ3</accession>
<reference evidence="5" key="1">
    <citation type="submission" date="2021-04" db="EMBL/GenBank/DDBJ databases">
        <title>Genomic features of Candidatus Phytoplasma meliae isolate ChTYXIII (1SrXIII-G).</title>
        <authorList>
            <person name="Fernandez F.D."/>
            <person name="Conci L.R."/>
        </authorList>
    </citation>
    <scope>NUCLEOTIDE SEQUENCE [LARGE SCALE GENOMIC DNA]</scope>
    <source>
        <strain evidence="5">ChTYXIII-Mo</strain>
    </source>
</reference>
<feature type="domain" description="Transketolase-like pyrimidine-binding" evidence="4">
    <location>
        <begin position="4"/>
        <end position="179"/>
    </location>
</feature>
<gene>
    <name evidence="5" type="ORF">CHTY_002560</name>
</gene>
<evidence type="ECO:0000256" key="1">
    <source>
        <dbReference type="ARBA" id="ARBA00001964"/>
    </source>
</evidence>
<keyword evidence="2" id="KW-0560">Oxidoreductase</keyword>
<dbReference type="SUPFAM" id="SSF52922">
    <property type="entry name" value="TK C-terminal domain-like"/>
    <property type="match status" value="1"/>
</dbReference>
<evidence type="ECO:0000313" key="5">
    <source>
        <dbReference type="EMBL" id="MBP5836099.1"/>
    </source>
</evidence>
<dbReference type="SMART" id="SM00861">
    <property type="entry name" value="Transket_pyr"/>
    <property type="match status" value="1"/>
</dbReference>
<keyword evidence="6" id="KW-1185">Reference proteome</keyword>
<dbReference type="InterPro" id="IPR033248">
    <property type="entry name" value="Transketolase_C"/>
</dbReference>
<dbReference type="SUPFAM" id="SSF52518">
    <property type="entry name" value="Thiamin diphosphate-binding fold (THDP-binding)"/>
    <property type="match status" value="1"/>
</dbReference>
<dbReference type="InterPro" id="IPR009014">
    <property type="entry name" value="Transketo_C/PFOR_II"/>
</dbReference>
<comment type="cofactor">
    <cofactor evidence="1">
        <name>thiamine diphosphate</name>
        <dbReference type="ChEBI" id="CHEBI:58937"/>
    </cofactor>
</comment>
<sequence length="324" mass="35239">MALMTLLQAINQTLDSQLKKDPNMVVFGQDVGKLGGVFRVTQGLQDKYGENRVFNTPIAESAIIGSAIGMAMNGLKPVAEIQFDGFIFVGLEDLFAHAARMRNRSRGTRSVPMVVRVPVGGGVKSLEHHSESLEVILGSVPGLKVVIPSNPYDAKGLLMAAINDPDPVIFMEPKRIYRGFKQEVPEHDYQVPIGKAKIVQEGTDITVVAWGAMVLETQAAIKQLTDTVSVELIDLRSINPIDRETVIDSVKKTGRFLVVHEACKTYGPAGELMALVNEKAFLHLEAAPARVTGNDITMPLAKAEHYQFLTPAKIADAINKVVSE</sequence>
<dbReference type="InterPro" id="IPR005475">
    <property type="entry name" value="Transketolase-like_Pyr-bd"/>
</dbReference>
<dbReference type="PANTHER" id="PTHR43257">
    <property type="entry name" value="PYRUVATE DEHYDROGENASE E1 COMPONENT BETA SUBUNIT"/>
    <property type="match status" value="1"/>
</dbReference>
<dbReference type="Pfam" id="PF02780">
    <property type="entry name" value="Transketolase_C"/>
    <property type="match status" value="1"/>
</dbReference>
<dbReference type="Gene3D" id="3.40.50.970">
    <property type="match status" value="1"/>
</dbReference>